<dbReference type="EMBL" id="BMKK01000005">
    <property type="protein sequence ID" value="GGD62299.1"/>
    <property type="molecule type" value="Genomic_DNA"/>
</dbReference>
<keyword evidence="2" id="KW-1185">Reference proteome</keyword>
<reference evidence="1" key="1">
    <citation type="journal article" date="2014" name="Int. J. Syst. Evol. Microbiol.">
        <title>Complete genome sequence of Corynebacterium casei LMG S-19264T (=DSM 44701T), isolated from a smear-ripened cheese.</title>
        <authorList>
            <consortium name="US DOE Joint Genome Institute (JGI-PGF)"/>
            <person name="Walter F."/>
            <person name="Albersmeier A."/>
            <person name="Kalinowski J."/>
            <person name="Ruckert C."/>
        </authorList>
    </citation>
    <scope>NUCLEOTIDE SEQUENCE</scope>
    <source>
        <strain evidence="1">CGMCC 1.15958</strain>
    </source>
</reference>
<dbReference type="AlphaFoldDB" id="A0A916YV65"/>
<protein>
    <submittedName>
        <fullName evidence="1">Uncharacterized protein</fullName>
    </submittedName>
</protein>
<reference evidence="1" key="2">
    <citation type="submission" date="2020-09" db="EMBL/GenBank/DDBJ databases">
        <authorList>
            <person name="Sun Q."/>
            <person name="Zhou Y."/>
        </authorList>
    </citation>
    <scope>NUCLEOTIDE SEQUENCE</scope>
    <source>
        <strain evidence="1">CGMCC 1.15958</strain>
    </source>
</reference>
<gene>
    <name evidence="1" type="ORF">GCM10011514_28010</name>
</gene>
<name>A0A916YV65_9BACT</name>
<organism evidence="1 2">
    <name type="scientific">Emticicia aquatilis</name>
    <dbReference type="NCBI Taxonomy" id="1537369"/>
    <lineage>
        <taxon>Bacteria</taxon>
        <taxon>Pseudomonadati</taxon>
        <taxon>Bacteroidota</taxon>
        <taxon>Cytophagia</taxon>
        <taxon>Cytophagales</taxon>
        <taxon>Leadbetterellaceae</taxon>
        <taxon>Emticicia</taxon>
    </lineage>
</organism>
<sequence>MLSNLQIEILQTFSRPLPESQILEIRQILADYFAKKVDDGIDELFEKNDWEANEKVEEWLSEHLRTPYK</sequence>
<evidence type="ECO:0000313" key="2">
    <source>
        <dbReference type="Proteomes" id="UP000609064"/>
    </source>
</evidence>
<dbReference type="Proteomes" id="UP000609064">
    <property type="component" value="Unassembled WGS sequence"/>
</dbReference>
<comment type="caution">
    <text evidence="1">The sequence shown here is derived from an EMBL/GenBank/DDBJ whole genome shotgun (WGS) entry which is preliminary data.</text>
</comment>
<accession>A0A916YV65</accession>
<proteinExistence type="predicted"/>
<evidence type="ECO:0000313" key="1">
    <source>
        <dbReference type="EMBL" id="GGD62299.1"/>
    </source>
</evidence>
<dbReference type="RefSeq" id="WP_188766929.1">
    <property type="nucleotide sequence ID" value="NZ_BMKK01000005.1"/>
</dbReference>